<dbReference type="Proteomes" id="UP000530514">
    <property type="component" value="Unassembled WGS sequence"/>
</dbReference>
<evidence type="ECO:0000313" key="2">
    <source>
        <dbReference type="Proteomes" id="UP000530514"/>
    </source>
</evidence>
<name>A0A7W1XCX9_9BACL</name>
<proteinExistence type="predicted"/>
<dbReference type="RefSeq" id="WP_033100768.1">
    <property type="nucleotide sequence ID" value="NZ_JACEIP010000037.1"/>
</dbReference>
<evidence type="ECO:0000313" key="1">
    <source>
        <dbReference type="EMBL" id="MBA4544370.1"/>
    </source>
</evidence>
<sequence length="66" mass="7419">MPKYAVKTPFIDRFTQVFYREGSIYETTDAARAEELRKGGFIGEEIASLKSKAKTNSKGTAKNENQ</sequence>
<gene>
    <name evidence="1" type="ORF">H1164_16100</name>
</gene>
<protein>
    <submittedName>
        <fullName evidence="1">Uncharacterized protein</fullName>
    </submittedName>
</protein>
<keyword evidence="2" id="KW-1185">Reference proteome</keyword>
<reference evidence="1 2" key="1">
    <citation type="submission" date="2020-07" db="EMBL/GenBank/DDBJ databases">
        <authorList>
            <person name="Feng H."/>
        </authorList>
    </citation>
    <scope>NUCLEOTIDE SEQUENCE [LARGE SCALE GENOMIC DNA]</scope>
    <source>
        <strain evidence="2">s-11</strain>
    </source>
</reference>
<organism evidence="1 2">
    <name type="scientific">Thermoactinomyces daqus</name>
    <dbReference type="NCBI Taxonomy" id="1329516"/>
    <lineage>
        <taxon>Bacteria</taxon>
        <taxon>Bacillati</taxon>
        <taxon>Bacillota</taxon>
        <taxon>Bacilli</taxon>
        <taxon>Bacillales</taxon>
        <taxon>Thermoactinomycetaceae</taxon>
        <taxon>Thermoactinomyces</taxon>
    </lineage>
</organism>
<dbReference type="AlphaFoldDB" id="A0A7W1XCX9"/>
<accession>A0A7W1XCX9</accession>
<comment type="caution">
    <text evidence="1">The sequence shown here is derived from an EMBL/GenBank/DDBJ whole genome shotgun (WGS) entry which is preliminary data.</text>
</comment>
<dbReference type="EMBL" id="JACEIP010000037">
    <property type="protein sequence ID" value="MBA4544370.1"/>
    <property type="molecule type" value="Genomic_DNA"/>
</dbReference>
<dbReference type="OrthoDB" id="2943524at2"/>